<sequence length="147" mass="16541">METLPAGYLEIGEPTAEGAIRETWEEAGAEVEVISPFAQLDIPLIGQTYVIFLAKLKKPQFSPGPESSECYLFELDDILFDSLTFSSIFVTLNLYIEDVKYRKVKFHYGTINKRCDKGFNLFKLEMPRLSTSSSGTLFNVAFHGHSS</sequence>
<dbReference type="Gene3D" id="3.90.79.10">
    <property type="entry name" value="Nucleoside Triphosphate Pyrophosphohydrolase"/>
    <property type="match status" value="1"/>
</dbReference>
<dbReference type="PANTHER" id="PTHR43222">
    <property type="entry name" value="NUDIX HYDROLASE 23"/>
    <property type="match status" value="1"/>
</dbReference>
<feature type="domain" description="Nudix hydrolase" evidence="2">
    <location>
        <begin position="1"/>
        <end position="96"/>
    </location>
</feature>
<dbReference type="OrthoDB" id="447842at2759"/>
<dbReference type="Pfam" id="PF00293">
    <property type="entry name" value="NUDIX"/>
    <property type="match status" value="1"/>
</dbReference>
<dbReference type="EMBL" id="KZ663460">
    <property type="protein sequence ID" value="PPS12623.1"/>
    <property type="molecule type" value="Genomic_DNA"/>
</dbReference>
<dbReference type="PROSITE" id="PS00893">
    <property type="entry name" value="NUDIX_BOX"/>
    <property type="match status" value="1"/>
</dbReference>
<dbReference type="AlphaFoldDB" id="A0A2P5YAJ3"/>
<name>A0A2P5YAJ3_GOSBA</name>
<dbReference type="PROSITE" id="PS51462">
    <property type="entry name" value="NUDIX"/>
    <property type="match status" value="1"/>
</dbReference>
<dbReference type="InterPro" id="IPR015797">
    <property type="entry name" value="NUDIX_hydrolase-like_dom_sf"/>
</dbReference>
<accession>A0A2P5YAJ3</accession>
<evidence type="ECO:0000259" key="2">
    <source>
        <dbReference type="PROSITE" id="PS51462"/>
    </source>
</evidence>
<dbReference type="SUPFAM" id="SSF55811">
    <property type="entry name" value="Nudix"/>
    <property type="match status" value="1"/>
</dbReference>
<proteinExistence type="predicted"/>
<dbReference type="Proteomes" id="UP000239757">
    <property type="component" value="Unassembled WGS sequence"/>
</dbReference>
<protein>
    <recommendedName>
        <fullName evidence="2">Nudix hydrolase domain-containing protein</fullName>
    </recommendedName>
</protein>
<reference evidence="3 4" key="1">
    <citation type="submission" date="2015-01" db="EMBL/GenBank/DDBJ databases">
        <title>Genome of allotetraploid Gossypium barbadense reveals genomic plasticity and fiber elongation in cotton evolution.</title>
        <authorList>
            <person name="Chen X."/>
            <person name="Liu X."/>
            <person name="Zhao B."/>
            <person name="Zheng H."/>
            <person name="Hu Y."/>
            <person name="Lu G."/>
            <person name="Yang C."/>
            <person name="Chen J."/>
            <person name="Shan C."/>
            <person name="Zhang L."/>
            <person name="Zhou Y."/>
            <person name="Wang L."/>
            <person name="Guo W."/>
            <person name="Bai Y."/>
            <person name="Ruan J."/>
            <person name="Shangguan X."/>
            <person name="Mao Y."/>
            <person name="Jiang J."/>
            <person name="Zhu Y."/>
            <person name="Lei J."/>
            <person name="Kang H."/>
            <person name="Chen S."/>
            <person name="He X."/>
            <person name="Wang R."/>
            <person name="Wang Y."/>
            <person name="Chen J."/>
            <person name="Wang L."/>
            <person name="Yu S."/>
            <person name="Wang B."/>
            <person name="Wei J."/>
            <person name="Song S."/>
            <person name="Lu X."/>
            <person name="Gao Z."/>
            <person name="Gu W."/>
            <person name="Deng X."/>
            <person name="Ma D."/>
            <person name="Wang S."/>
            <person name="Liang W."/>
            <person name="Fang L."/>
            <person name="Cai C."/>
            <person name="Zhu X."/>
            <person name="Zhou B."/>
            <person name="Zhang Y."/>
            <person name="Chen Z."/>
            <person name="Xu S."/>
            <person name="Zhu R."/>
            <person name="Wang S."/>
            <person name="Zhang T."/>
            <person name="Zhao G."/>
        </authorList>
    </citation>
    <scope>NUCLEOTIDE SEQUENCE [LARGE SCALE GENOMIC DNA]</scope>
    <source>
        <strain evidence="4">cv. Xinhai21</strain>
        <tissue evidence="3">Leaf</tissue>
    </source>
</reference>
<evidence type="ECO:0000256" key="1">
    <source>
        <dbReference type="ARBA" id="ARBA00022801"/>
    </source>
</evidence>
<dbReference type="PANTHER" id="PTHR43222:SF2">
    <property type="entry name" value="NUDIX HYDROLASE 23, CHLOROPLASTIC"/>
    <property type="match status" value="1"/>
</dbReference>
<evidence type="ECO:0000313" key="3">
    <source>
        <dbReference type="EMBL" id="PPS12623.1"/>
    </source>
</evidence>
<organism evidence="3 4">
    <name type="scientific">Gossypium barbadense</name>
    <name type="common">Sea Island cotton</name>
    <name type="synonym">Hibiscus barbadensis</name>
    <dbReference type="NCBI Taxonomy" id="3634"/>
    <lineage>
        <taxon>Eukaryota</taxon>
        <taxon>Viridiplantae</taxon>
        <taxon>Streptophyta</taxon>
        <taxon>Embryophyta</taxon>
        <taxon>Tracheophyta</taxon>
        <taxon>Spermatophyta</taxon>
        <taxon>Magnoliopsida</taxon>
        <taxon>eudicotyledons</taxon>
        <taxon>Gunneridae</taxon>
        <taxon>Pentapetalae</taxon>
        <taxon>rosids</taxon>
        <taxon>malvids</taxon>
        <taxon>Malvales</taxon>
        <taxon>Malvaceae</taxon>
        <taxon>Malvoideae</taxon>
        <taxon>Gossypium</taxon>
    </lineage>
</organism>
<dbReference type="InterPro" id="IPR020084">
    <property type="entry name" value="NUDIX_hydrolase_CS"/>
</dbReference>
<keyword evidence="1" id="KW-0378">Hydrolase</keyword>
<gene>
    <name evidence="3" type="ORF">GOBAR_AA08025</name>
</gene>
<dbReference type="InterPro" id="IPR000086">
    <property type="entry name" value="NUDIX_hydrolase_dom"/>
</dbReference>
<dbReference type="GO" id="GO:0016787">
    <property type="term" value="F:hydrolase activity"/>
    <property type="evidence" value="ECO:0007669"/>
    <property type="project" value="UniProtKB-KW"/>
</dbReference>
<evidence type="ECO:0000313" key="4">
    <source>
        <dbReference type="Proteomes" id="UP000239757"/>
    </source>
</evidence>